<evidence type="ECO:0000256" key="1">
    <source>
        <dbReference type="SAM" id="MobiDB-lite"/>
    </source>
</evidence>
<organism evidence="2 3">
    <name type="scientific">Microbacterium pseudoresistens</name>
    <dbReference type="NCBI Taxonomy" id="640634"/>
    <lineage>
        <taxon>Bacteria</taxon>
        <taxon>Bacillati</taxon>
        <taxon>Actinomycetota</taxon>
        <taxon>Actinomycetes</taxon>
        <taxon>Micrococcales</taxon>
        <taxon>Microbacteriaceae</taxon>
        <taxon>Microbacterium</taxon>
    </lineage>
</organism>
<dbReference type="EMBL" id="JACCBH010000001">
    <property type="protein sequence ID" value="NYD53834.1"/>
    <property type="molecule type" value="Genomic_DNA"/>
</dbReference>
<name>A0A7Y9ETT7_9MICO</name>
<dbReference type="AlphaFoldDB" id="A0A7Y9ETT7"/>
<dbReference type="Proteomes" id="UP000552045">
    <property type="component" value="Unassembled WGS sequence"/>
</dbReference>
<reference evidence="2 3" key="1">
    <citation type="submission" date="2020-07" db="EMBL/GenBank/DDBJ databases">
        <title>Sequencing the genomes of 1000 actinobacteria strains.</title>
        <authorList>
            <person name="Klenk H.-P."/>
        </authorList>
    </citation>
    <scope>NUCLEOTIDE SEQUENCE [LARGE SCALE GENOMIC DNA]</scope>
    <source>
        <strain evidence="2 3">DSM 22185</strain>
    </source>
</reference>
<sequence>MFEHPYLHHRLSTLETEQIVRAVERRRVIAERAEQIVPRDRIGARLRRLVHRGGGAGRAARAERRRLRRLVPAETRTDPRSMADAGSIPMATRG</sequence>
<evidence type="ECO:0000313" key="3">
    <source>
        <dbReference type="Proteomes" id="UP000552045"/>
    </source>
</evidence>
<evidence type="ECO:0000313" key="2">
    <source>
        <dbReference type="EMBL" id="NYD53834.1"/>
    </source>
</evidence>
<keyword evidence="3" id="KW-1185">Reference proteome</keyword>
<accession>A0A7Y9ETT7</accession>
<gene>
    <name evidence="2" type="ORF">BKA02_000889</name>
</gene>
<dbReference type="RefSeq" id="WP_179431684.1">
    <property type="nucleotide sequence ID" value="NZ_BAABLC010000007.1"/>
</dbReference>
<protein>
    <submittedName>
        <fullName evidence="2">Uncharacterized protein</fullName>
    </submittedName>
</protein>
<proteinExistence type="predicted"/>
<feature type="region of interest" description="Disordered" evidence="1">
    <location>
        <begin position="53"/>
        <end position="94"/>
    </location>
</feature>
<comment type="caution">
    <text evidence="2">The sequence shown here is derived from an EMBL/GenBank/DDBJ whole genome shotgun (WGS) entry which is preliminary data.</text>
</comment>